<reference evidence="2" key="1">
    <citation type="submission" date="2021-01" db="EMBL/GenBank/DDBJ databases">
        <authorList>
            <person name="Corre E."/>
            <person name="Pelletier E."/>
            <person name="Niang G."/>
            <person name="Scheremetjew M."/>
            <person name="Finn R."/>
            <person name="Kale V."/>
            <person name="Holt S."/>
            <person name="Cochrane G."/>
            <person name="Meng A."/>
            <person name="Brown T."/>
            <person name="Cohen L."/>
        </authorList>
    </citation>
    <scope>NUCLEOTIDE SEQUENCE</scope>
    <source>
        <strain evidence="2">CCMP 2712</strain>
    </source>
</reference>
<feature type="signal peptide" evidence="1">
    <location>
        <begin position="1"/>
        <end position="28"/>
    </location>
</feature>
<dbReference type="EMBL" id="HBKN01018386">
    <property type="protein sequence ID" value="CAE2298201.1"/>
    <property type="molecule type" value="Transcribed_RNA"/>
</dbReference>
<proteinExistence type="predicted"/>
<name>A0A7S4KL03_GUITH</name>
<accession>A0A7S4KL03</accession>
<gene>
    <name evidence="2" type="ORF">GTHE00462_LOCUS14501</name>
</gene>
<sequence length="163" mass="18192">MERRAVLMAGMAAMAAVLLAITAMVATAQNRSSLLQVVVRRPALMRIPRGSKLYDAALEPLYTEGDNVISAYSWQDQHGSEYDPEAQNVYADLPMERDSIFDPDDEFRGLAPKDMSKSCDKFGSCEEPVNAWADLPDTEARSMSFRSPYVAPLNAWEDMTLDY</sequence>
<organism evidence="2">
    <name type="scientific">Guillardia theta</name>
    <name type="common">Cryptophyte</name>
    <name type="synonym">Cryptomonas phi</name>
    <dbReference type="NCBI Taxonomy" id="55529"/>
    <lineage>
        <taxon>Eukaryota</taxon>
        <taxon>Cryptophyceae</taxon>
        <taxon>Pyrenomonadales</taxon>
        <taxon>Geminigeraceae</taxon>
        <taxon>Guillardia</taxon>
    </lineage>
</organism>
<dbReference type="AlphaFoldDB" id="A0A7S4KL03"/>
<feature type="chain" id="PRO_5031008017" evidence="1">
    <location>
        <begin position="29"/>
        <end position="163"/>
    </location>
</feature>
<protein>
    <submittedName>
        <fullName evidence="2">Uncharacterized protein</fullName>
    </submittedName>
</protein>
<keyword evidence="1" id="KW-0732">Signal</keyword>
<evidence type="ECO:0000256" key="1">
    <source>
        <dbReference type="SAM" id="SignalP"/>
    </source>
</evidence>
<evidence type="ECO:0000313" key="2">
    <source>
        <dbReference type="EMBL" id="CAE2298201.1"/>
    </source>
</evidence>